<feature type="region of interest" description="Disordered" evidence="1">
    <location>
        <begin position="25"/>
        <end position="92"/>
    </location>
</feature>
<reference evidence="2" key="1">
    <citation type="journal article" date="2021" name="Sci. Rep.">
        <title>Diploid genomic architecture of Nitzschia inconspicua, an elite biomass production diatom.</title>
        <authorList>
            <person name="Oliver A."/>
            <person name="Podell S."/>
            <person name="Pinowska A."/>
            <person name="Traller J.C."/>
            <person name="Smith S.R."/>
            <person name="McClure R."/>
            <person name="Beliaev A."/>
            <person name="Bohutskyi P."/>
            <person name="Hill E.A."/>
            <person name="Rabines A."/>
            <person name="Zheng H."/>
            <person name="Allen L.Z."/>
            <person name="Kuo A."/>
            <person name="Grigoriev I.V."/>
            <person name="Allen A.E."/>
            <person name="Hazlebeck D."/>
            <person name="Allen E.E."/>
        </authorList>
    </citation>
    <scope>NUCLEOTIDE SEQUENCE</scope>
    <source>
        <strain evidence="2">Hildebrandi</strain>
    </source>
</reference>
<dbReference type="AlphaFoldDB" id="A0A9K3LI94"/>
<proteinExistence type="predicted"/>
<feature type="region of interest" description="Disordered" evidence="1">
    <location>
        <begin position="170"/>
        <end position="196"/>
    </location>
</feature>
<evidence type="ECO:0000256" key="1">
    <source>
        <dbReference type="SAM" id="MobiDB-lite"/>
    </source>
</evidence>
<protein>
    <submittedName>
        <fullName evidence="2">Uncharacterized protein</fullName>
    </submittedName>
</protein>
<dbReference type="EMBL" id="JAGRRH010000010">
    <property type="protein sequence ID" value="KAG7362869.1"/>
    <property type="molecule type" value="Genomic_DNA"/>
</dbReference>
<gene>
    <name evidence="2" type="ORF">IV203_026229</name>
</gene>
<reference evidence="2" key="2">
    <citation type="submission" date="2021-04" db="EMBL/GenBank/DDBJ databases">
        <authorList>
            <person name="Podell S."/>
        </authorList>
    </citation>
    <scope>NUCLEOTIDE SEQUENCE</scope>
    <source>
        <strain evidence="2">Hildebrandi</strain>
    </source>
</reference>
<feature type="compositionally biased region" description="Low complexity" evidence="1">
    <location>
        <begin position="55"/>
        <end position="67"/>
    </location>
</feature>
<dbReference type="Proteomes" id="UP000693970">
    <property type="component" value="Unassembled WGS sequence"/>
</dbReference>
<organism evidence="2 3">
    <name type="scientific">Nitzschia inconspicua</name>
    <dbReference type="NCBI Taxonomy" id="303405"/>
    <lineage>
        <taxon>Eukaryota</taxon>
        <taxon>Sar</taxon>
        <taxon>Stramenopiles</taxon>
        <taxon>Ochrophyta</taxon>
        <taxon>Bacillariophyta</taxon>
        <taxon>Bacillariophyceae</taxon>
        <taxon>Bacillariophycidae</taxon>
        <taxon>Bacillariales</taxon>
        <taxon>Bacillariaceae</taxon>
        <taxon>Nitzschia</taxon>
    </lineage>
</organism>
<name>A0A9K3LI94_9STRA</name>
<evidence type="ECO:0000313" key="3">
    <source>
        <dbReference type="Proteomes" id="UP000693970"/>
    </source>
</evidence>
<evidence type="ECO:0000313" key="2">
    <source>
        <dbReference type="EMBL" id="KAG7362869.1"/>
    </source>
</evidence>
<feature type="region of interest" description="Disordered" evidence="1">
    <location>
        <begin position="1"/>
        <end position="20"/>
    </location>
</feature>
<accession>A0A9K3LI94</accession>
<keyword evidence="3" id="KW-1185">Reference proteome</keyword>
<comment type="caution">
    <text evidence="2">The sequence shown here is derived from an EMBL/GenBank/DDBJ whole genome shotgun (WGS) entry which is preliminary data.</text>
</comment>
<feature type="compositionally biased region" description="Basic and acidic residues" evidence="1">
    <location>
        <begin position="172"/>
        <end position="196"/>
    </location>
</feature>
<sequence>MYHPKRHSHQLSPLVLPLPKPKPFQNFSRVLLNGSPPSLSKPPPHPKLITSPGYTTSTSTNQQSPSSKLGRVQPQRHPKPTRPFQLLPPTLISPPLDQLPTLERDLQTWLTDQVSHLDPVIQEAWTNVIAPPSFAEQRSGHQKNNPRSTYLLTPLTHHFPPLTSCVRTQNKRKMEQIRKEKETQKERRRKSVGENKKTLYGLVDRSEARKREWERVVQDANQRAAYDARKLRFKLKKQKGKTIQEQDDYKDIIRNLEPITSEEVETSLAIRRSRGHRHMLYIAKCSEHTIEEEKISWIIRAKEPVSLIGPDGRRFTSITLPTELRGSNVITTVLYESVSERRAFFLRQQIKKMPDCP</sequence>